<evidence type="ECO:0000313" key="19">
    <source>
        <dbReference type="Proteomes" id="UP000250369"/>
    </source>
</evidence>
<dbReference type="PANTHER" id="PTHR30622">
    <property type="entry name" value="UNDECAPRENYL-DIPHOSPHATASE"/>
    <property type="match status" value="1"/>
</dbReference>
<dbReference type="InterPro" id="IPR003824">
    <property type="entry name" value="UppP"/>
</dbReference>
<organism evidence="18 19">
    <name type="scientific">Paenibacillus contaminans</name>
    <dbReference type="NCBI Taxonomy" id="450362"/>
    <lineage>
        <taxon>Bacteria</taxon>
        <taxon>Bacillati</taxon>
        <taxon>Bacillota</taxon>
        <taxon>Bacilli</taxon>
        <taxon>Bacillales</taxon>
        <taxon>Paenibacillaceae</taxon>
        <taxon>Paenibacillus</taxon>
    </lineage>
</organism>
<dbReference type="Proteomes" id="UP000250369">
    <property type="component" value="Unassembled WGS sequence"/>
</dbReference>
<dbReference type="AlphaFoldDB" id="A0A329MRT0"/>
<keyword evidence="12 17" id="KW-0046">Antibiotic resistance</keyword>
<keyword evidence="6 17" id="KW-0812">Transmembrane</keyword>
<keyword evidence="5 17" id="KW-1003">Cell membrane</keyword>
<dbReference type="NCBIfam" id="NF001389">
    <property type="entry name" value="PRK00281.1-2"/>
    <property type="match status" value="1"/>
</dbReference>
<dbReference type="EMBL" id="QMFB01000002">
    <property type="protein sequence ID" value="RAV22262.1"/>
    <property type="molecule type" value="Genomic_DNA"/>
</dbReference>
<feature type="transmembrane region" description="Helical" evidence="17">
    <location>
        <begin position="183"/>
        <end position="205"/>
    </location>
</feature>
<keyword evidence="9 17" id="KW-0573">Peptidoglycan synthesis</keyword>
<gene>
    <name evidence="17" type="primary">uppP</name>
    <name evidence="18" type="ORF">DQG23_04735</name>
</gene>
<dbReference type="NCBIfam" id="TIGR00753">
    <property type="entry name" value="undec_PP_bacA"/>
    <property type="match status" value="1"/>
</dbReference>
<dbReference type="Pfam" id="PF02673">
    <property type="entry name" value="BacA"/>
    <property type="match status" value="1"/>
</dbReference>
<evidence type="ECO:0000256" key="6">
    <source>
        <dbReference type="ARBA" id="ARBA00022692"/>
    </source>
</evidence>
<dbReference type="GO" id="GO:0009252">
    <property type="term" value="P:peptidoglycan biosynthetic process"/>
    <property type="evidence" value="ECO:0007669"/>
    <property type="project" value="UniProtKB-KW"/>
</dbReference>
<proteinExistence type="inferred from homology"/>
<dbReference type="HAMAP" id="MF_01006">
    <property type="entry name" value="Undec_diphosphatase"/>
    <property type="match status" value="1"/>
</dbReference>
<evidence type="ECO:0000256" key="1">
    <source>
        <dbReference type="ARBA" id="ARBA00004651"/>
    </source>
</evidence>
<feature type="transmembrane region" description="Helical" evidence="17">
    <location>
        <begin position="217"/>
        <end position="239"/>
    </location>
</feature>
<feature type="transmembrane region" description="Helical" evidence="17">
    <location>
        <begin position="151"/>
        <end position="177"/>
    </location>
</feature>
<dbReference type="EC" id="3.6.1.27" evidence="3 17"/>
<evidence type="ECO:0000256" key="8">
    <source>
        <dbReference type="ARBA" id="ARBA00022960"/>
    </source>
</evidence>
<sequence>MLELWKSIIIGIVEGLTEFLPVSSTGHMILAGHMIGFTGPKADTFEVVIQLGAILAVVVLYWRRLLRLFGIQDAATKAKPGPKMNLIHILIGILPAGLFGFLLHDYVKLLFMPETVLIGLVVGGIFMMVAEKIQPKVVAEDMDAITYKQSLFIGIAQLLSLWPGFSRSGSTIAAGMLAGTSRVAAADFTFIMAIPIMVGASGIDMLKNYKLLTSDDLLFFVVGFIVSFIVALLAVATFIKLVGKLKLTYFSYYRFALAAVMLIYIWMGL</sequence>
<keyword evidence="7 17" id="KW-0378">Hydrolase</keyword>
<comment type="caution">
    <text evidence="18">The sequence shown here is derived from an EMBL/GenBank/DDBJ whole genome shotgun (WGS) entry which is preliminary data.</text>
</comment>
<evidence type="ECO:0000256" key="3">
    <source>
        <dbReference type="ARBA" id="ARBA00012374"/>
    </source>
</evidence>
<evidence type="ECO:0000256" key="14">
    <source>
        <dbReference type="ARBA" id="ARBA00032707"/>
    </source>
</evidence>
<comment type="subcellular location">
    <subcellularLocation>
        <location evidence="1 17">Cell membrane</location>
        <topology evidence="1 17">Multi-pass membrane protein</topology>
    </subcellularLocation>
</comment>
<evidence type="ECO:0000256" key="11">
    <source>
        <dbReference type="ARBA" id="ARBA00023136"/>
    </source>
</evidence>
<comment type="miscellaneous">
    <text evidence="17">Bacitracin is thought to be involved in the inhibition of peptidoglycan synthesis by sequestering undecaprenyl diphosphate, thereby reducing the pool of lipid carrier available.</text>
</comment>
<evidence type="ECO:0000256" key="9">
    <source>
        <dbReference type="ARBA" id="ARBA00022984"/>
    </source>
</evidence>
<accession>A0A329MRT0</accession>
<keyword evidence="10 17" id="KW-1133">Transmembrane helix</keyword>
<feature type="transmembrane region" description="Helical" evidence="17">
    <location>
        <begin position="47"/>
        <end position="66"/>
    </location>
</feature>
<keyword evidence="13 17" id="KW-0961">Cell wall biogenesis/degradation</keyword>
<dbReference type="GO" id="GO:0008360">
    <property type="term" value="P:regulation of cell shape"/>
    <property type="evidence" value="ECO:0007669"/>
    <property type="project" value="UniProtKB-KW"/>
</dbReference>
<evidence type="ECO:0000256" key="7">
    <source>
        <dbReference type="ARBA" id="ARBA00022801"/>
    </source>
</evidence>
<feature type="transmembrane region" description="Helical" evidence="17">
    <location>
        <begin position="86"/>
        <end position="104"/>
    </location>
</feature>
<evidence type="ECO:0000256" key="16">
    <source>
        <dbReference type="ARBA" id="ARBA00047594"/>
    </source>
</evidence>
<dbReference type="GO" id="GO:0050380">
    <property type="term" value="F:undecaprenyl-diphosphatase activity"/>
    <property type="evidence" value="ECO:0007669"/>
    <property type="project" value="UniProtKB-UniRule"/>
</dbReference>
<keyword evidence="19" id="KW-1185">Reference proteome</keyword>
<dbReference type="NCBIfam" id="NF001390">
    <property type="entry name" value="PRK00281.1-4"/>
    <property type="match status" value="1"/>
</dbReference>
<comment type="catalytic activity">
    <reaction evidence="16 17">
        <text>di-trans,octa-cis-undecaprenyl diphosphate + H2O = di-trans,octa-cis-undecaprenyl phosphate + phosphate + H(+)</text>
        <dbReference type="Rhea" id="RHEA:28094"/>
        <dbReference type="ChEBI" id="CHEBI:15377"/>
        <dbReference type="ChEBI" id="CHEBI:15378"/>
        <dbReference type="ChEBI" id="CHEBI:43474"/>
        <dbReference type="ChEBI" id="CHEBI:58405"/>
        <dbReference type="ChEBI" id="CHEBI:60392"/>
        <dbReference type="EC" id="3.6.1.27"/>
    </reaction>
</comment>
<comment type="similarity">
    <text evidence="2 17">Belongs to the UppP family.</text>
</comment>
<evidence type="ECO:0000313" key="18">
    <source>
        <dbReference type="EMBL" id="RAV22262.1"/>
    </source>
</evidence>
<dbReference type="PANTHER" id="PTHR30622:SF3">
    <property type="entry name" value="UNDECAPRENYL-DIPHOSPHATASE"/>
    <property type="match status" value="1"/>
</dbReference>
<evidence type="ECO:0000256" key="17">
    <source>
        <dbReference type="HAMAP-Rule" id="MF_01006"/>
    </source>
</evidence>
<evidence type="ECO:0000256" key="5">
    <source>
        <dbReference type="ARBA" id="ARBA00022475"/>
    </source>
</evidence>
<dbReference type="GO" id="GO:0071555">
    <property type="term" value="P:cell wall organization"/>
    <property type="evidence" value="ECO:0007669"/>
    <property type="project" value="UniProtKB-KW"/>
</dbReference>
<dbReference type="GO" id="GO:0005886">
    <property type="term" value="C:plasma membrane"/>
    <property type="evidence" value="ECO:0007669"/>
    <property type="project" value="UniProtKB-SubCell"/>
</dbReference>
<evidence type="ECO:0000256" key="13">
    <source>
        <dbReference type="ARBA" id="ARBA00023316"/>
    </source>
</evidence>
<keyword evidence="11 17" id="KW-0472">Membrane</keyword>
<evidence type="ECO:0000256" key="15">
    <source>
        <dbReference type="ARBA" id="ARBA00032932"/>
    </source>
</evidence>
<name>A0A329MRT0_9BACL</name>
<reference evidence="18 19" key="1">
    <citation type="journal article" date="2009" name="Int. J. Syst. Evol. Microbiol.">
        <title>Paenibacillus contaminans sp. nov., isolated from a contaminated laboratory plate.</title>
        <authorList>
            <person name="Chou J.H."/>
            <person name="Lee J.H."/>
            <person name="Lin M.C."/>
            <person name="Chang P.S."/>
            <person name="Arun A.B."/>
            <person name="Young C.C."/>
            <person name="Chen W.M."/>
        </authorList>
    </citation>
    <scope>NUCLEOTIDE SEQUENCE [LARGE SCALE GENOMIC DNA]</scope>
    <source>
        <strain evidence="18 19">CKOBP-6</strain>
    </source>
</reference>
<evidence type="ECO:0000256" key="4">
    <source>
        <dbReference type="ARBA" id="ARBA00021581"/>
    </source>
</evidence>
<comment type="function">
    <text evidence="17">Catalyzes the dephosphorylation of undecaprenyl diphosphate (UPP). Confers resistance to bacitracin.</text>
</comment>
<keyword evidence="8 17" id="KW-0133">Cell shape</keyword>
<protein>
    <recommendedName>
        <fullName evidence="4 17">Undecaprenyl-diphosphatase</fullName>
        <ecNumber evidence="3 17">3.6.1.27</ecNumber>
    </recommendedName>
    <alternativeName>
        <fullName evidence="15 17">Bacitracin resistance protein</fullName>
    </alternativeName>
    <alternativeName>
        <fullName evidence="14 17">Undecaprenyl pyrophosphate phosphatase</fullName>
    </alternativeName>
</protein>
<evidence type="ECO:0000256" key="10">
    <source>
        <dbReference type="ARBA" id="ARBA00022989"/>
    </source>
</evidence>
<dbReference type="RefSeq" id="WP_113029669.1">
    <property type="nucleotide sequence ID" value="NZ_QMFB01000002.1"/>
</dbReference>
<feature type="transmembrane region" description="Helical" evidence="17">
    <location>
        <begin position="251"/>
        <end position="267"/>
    </location>
</feature>
<evidence type="ECO:0000256" key="12">
    <source>
        <dbReference type="ARBA" id="ARBA00023251"/>
    </source>
</evidence>
<dbReference type="OrthoDB" id="9808289at2"/>
<dbReference type="GO" id="GO:0046677">
    <property type="term" value="P:response to antibiotic"/>
    <property type="evidence" value="ECO:0007669"/>
    <property type="project" value="UniProtKB-UniRule"/>
</dbReference>
<feature type="transmembrane region" description="Helical" evidence="17">
    <location>
        <begin position="110"/>
        <end position="130"/>
    </location>
</feature>
<evidence type="ECO:0000256" key="2">
    <source>
        <dbReference type="ARBA" id="ARBA00010621"/>
    </source>
</evidence>